<name>A0AAV2ISW7_KNICA</name>
<dbReference type="EMBL" id="OZ035823">
    <property type="protein sequence ID" value="CAL1568277.1"/>
    <property type="molecule type" value="Genomic_DNA"/>
</dbReference>
<dbReference type="AlphaFoldDB" id="A0AAV2ISW7"/>
<organism evidence="1 2">
    <name type="scientific">Knipowitschia caucasica</name>
    <name type="common">Caucasian dwarf goby</name>
    <name type="synonym">Pomatoschistus caucasicus</name>
    <dbReference type="NCBI Taxonomy" id="637954"/>
    <lineage>
        <taxon>Eukaryota</taxon>
        <taxon>Metazoa</taxon>
        <taxon>Chordata</taxon>
        <taxon>Craniata</taxon>
        <taxon>Vertebrata</taxon>
        <taxon>Euteleostomi</taxon>
        <taxon>Actinopterygii</taxon>
        <taxon>Neopterygii</taxon>
        <taxon>Teleostei</taxon>
        <taxon>Neoteleostei</taxon>
        <taxon>Acanthomorphata</taxon>
        <taxon>Gobiaria</taxon>
        <taxon>Gobiiformes</taxon>
        <taxon>Gobioidei</taxon>
        <taxon>Gobiidae</taxon>
        <taxon>Gobiinae</taxon>
        <taxon>Knipowitschia</taxon>
    </lineage>
</organism>
<gene>
    <name evidence="1" type="ORF">KC01_LOCUS929</name>
</gene>
<proteinExistence type="predicted"/>
<evidence type="ECO:0000313" key="2">
    <source>
        <dbReference type="Proteomes" id="UP001497482"/>
    </source>
</evidence>
<evidence type="ECO:0000313" key="1">
    <source>
        <dbReference type="EMBL" id="CAL1568277.1"/>
    </source>
</evidence>
<reference evidence="1 2" key="1">
    <citation type="submission" date="2024-04" db="EMBL/GenBank/DDBJ databases">
        <authorList>
            <person name="Waldvogel A.-M."/>
            <person name="Schoenle A."/>
        </authorList>
    </citation>
    <scope>NUCLEOTIDE SEQUENCE [LARGE SCALE GENOMIC DNA]</scope>
</reference>
<accession>A0AAV2ISW7</accession>
<keyword evidence="2" id="KW-1185">Reference proteome</keyword>
<dbReference type="Proteomes" id="UP001497482">
    <property type="component" value="Chromosome 1"/>
</dbReference>
<sequence>MLAACCLRDLAGQKLRKGEDFTKRWVLLSPSAPDGGAQKTMAEGFVKVPEFLNGIWTPQTAQGRGFWAACQLEPAALSQEVSFERIQRQVLQDSRQLGLRRRGENHSGLGSYSADHQQFSLWPQRVQLIRADSLMGFNMVLDRPVLLLGQGS</sequence>
<protein>
    <submittedName>
        <fullName evidence="1">Uncharacterized protein</fullName>
    </submittedName>
</protein>